<dbReference type="GO" id="GO:0004523">
    <property type="term" value="F:RNA-DNA hybrid ribonuclease activity"/>
    <property type="evidence" value="ECO:0007669"/>
    <property type="project" value="UniProtKB-EC"/>
</dbReference>
<dbReference type="Pfam" id="PF00078">
    <property type="entry name" value="RVT_1"/>
    <property type="match status" value="1"/>
</dbReference>
<reference evidence="4 5" key="1">
    <citation type="submission" date="2009-12" db="EMBL/GenBank/DDBJ databases">
        <title>The Genome Sequence of Anolis carolinensis (Green Anole Lizard).</title>
        <authorList>
            <consortium name="The Genome Sequencing Platform"/>
            <person name="Di Palma F."/>
            <person name="Alfoldi J."/>
            <person name="Heiman D."/>
            <person name="Young S."/>
            <person name="Grabherr M."/>
            <person name="Johnson J."/>
            <person name="Lander E.S."/>
            <person name="Lindblad-Toh K."/>
        </authorList>
    </citation>
    <scope>NUCLEOTIDE SEQUENCE [LARGE SCALE GENOMIC DNA]</scope>
    <source>
        <strain evidence="4 5">JBL SC #1</strain>
    </source>
</reference>
<proteinExistence type="inferred from homology"/>
<evidence type="ECO:0000256" key="2">
    <source>
        <dbReference type="ARBA" id="ARBA00012180"/>
    </source>
</evidence>
<dbReference type="Gene3D" id="3.30.70.270">
    <property type="match status" value="1"/>
</dbReference>
<dbReference type="SUPFAM" id="SSF56672">
    <property type="entry name" value="DNA/RNA polymerases"/>
    <property type="match status" value="1"/>
</dbReference>
<feature type="domain" description="Reverse transcriptase" evidence="3">
    <location>
        <begin position="173"/>
        <end position="355"/>
    </location>
</feature>
<keyword evidence="5" id="KW-1185">Reference proteome</keyword>
<dbReference type="InterPro" id="IPR043128">
    <property type="entry name" value="Rev_trsase/Diguanyl_cyclase"/>
</dbReference>
<reference evidence="4" key="2">
    <citation type="submission" date="2025-08" db="UniProtKB">
        <authorList>
            <consortium name="Ensembl"/>
        </authorList>
    </citation>
    <scope>IDENTIFICATION</scope>
</reference>
<accession>A0A803TMU2</accession>
<organism evidence="4 5">
    <name type="scientific">Anolis carolinensis</name>
    <name type="common">Green anole</name>
    <name type="synonym">American chameleon</name>
    <dbReference type="NCBI Taxonomy" id="28377"/>
    <lineage>
        <taxon>Eukaryota</taxon>
        <taxon>Metazoa</taxon>
        <taxon>Chordata</taxon>
        <taxon>Craniata</taxon>
        <taxon>Vertebrata</taxon>
        <taxon>Euteleostomi</taxon>
        <taxon>Lepidosauria</taxon>
        <taxon>Squamata</taxon>
        <taxon>Bifurcata</taxon>
        <taxon>Unidentata</taxon>
        <taxon>Episquamata</taxon>
        <taxon>Toxicofera</taxon>
        <taxon>Iguania</taxon>
        <taxon>Dactyloidae</taxon>
        <taxon>Anolis</taxon>
    </lineage>
</organism>
<comment type="similarity">
    <text evidence="1">Belongs to the beta type-B retroviral polymerase family. HERV class-II K(HML-2) pol subfamily.</text>
</comment>
<dbReference type="Gene3D" id="3.10.10.10">
    <property type="entry name" value="HIV Type 1 Reverse Transcriptase, subunit A, domain 1"/>
    <property type="match status" value="1"/>
</dbReference>
<dbReference type="CDD" id="cd01647">
    <property type="entry name" value="RT_LTR"/>
    <property type="match status" value="1"/>
</dbReference>
<dbReference type="Proteomes" id="UP000001646">
    <property type="component" value="Chromosome 1"/>
</dbReference>
<reference evidence="4" key="3">
    <citation type="submission" date="2025-09" db="UniProtKB">
        <authorList>
            <consortium name="Ensembl"/>
        </authorList>
    </citation>
    <scope>IDENTIFICATION</scope>
</reference>
<dbReference type="FunFam" id="3.30.70.270:FF:000058">
    <property type="entry name" value="Protein P"/>
    <property type="match status" value="1"/>
</dbReference>
<dbReference type="InterPro" id="IPR043502">
    <property type="entry name" value="DNA/RNA_pol_sf"/>
</dbReference>
<dbReference type="PANTHER" id="PTHR33050:SF7">
    <property type="entry name" value="RIBONUCLEASE H"/>
    <property type="match status" value="1"/>
</dbReference>
<name>A0A803TMU2_ANOCA</name>
<dbReference type="EC" id="3.1.26.4" evidence="2"/>
<evidence type="ECO:0000313" key="5">
    <source>
        <dbReference type="Proteomes" id="UP000001646"/>
    </source>
</evidence>
<evidence type="ECO:0000313" key="4">
    <source>
        <dbReference type="Ensembl" id="ENSACAP00000036532.1"/>
    </source>
</evidence>
<dbReference type="GeneTree" id="ENSGT00940000172198"/>
<dbReference type="Ensembl" id="ENSACAT00000058079.1">
    <property type="protein sequence ID" value="ENSACAP00000036532.1"/>
    <property type="gene ID" value="ENSACAG00000040931.1"/>
</dbReference>
<dbReference type="AlphaFoldDB" id="A0A803TMU2"/>
<dbReference type="InParanoid" id="A0A803TMU2"/>
<dbReference type="CDD" id="cd09275">
    <property type="entry name" value="RNase_HI_RT_DIRS1"/>
    <property type="match status" value="1"/>
</dbReference>
<evidence type="ECO:0000256" key="1">
    <source>
        <dbReference type="ARBA" id="ARBA00010879"/>
    </source>
</evidence>
<sequence>MTSRFSQQSAGSISLRLSGPDGSRNGTVATLSLFVTSRFDARPARVTTVISNNLAASTRSRKVGVRVLQLYHNPSDGPDAHFLGDFSTFTTTATAMPFLGPDQILPLCSFLDRLAPFYREWESITSDAWVLRIVRDGYALEFETLPPTGRILHTDPSPEICSEVDSLLAKGAIQPSPSEQDTRGFFSRYFTVPKWGGGLRPILDLRALNLFILPSKFRMVSVASILPMLRHGDYFASIDLRDAYFHISVRRSHRRFLSFKLLGQSYQFTVLPFGLVTAPRVFTKVVAVVAAHLRKRGIMVFPYLDDWMIVASDPSSLQNHVSQALSLLQRLGLQLNVSKSQLLPTTEIRFIGALFNSITETASLPKDRFLALQQHLSLLLRNRRIRAHSVQVLLGHMASTVMVTPFARLRLRPLQRWFIDSFKPHRHPSSMFLTVPNHVRLSLRWWQDPPNVCVGLPFHPSLPSVTITTDASNFAWGAHMSNLTVRELWSIQEKSHHINFLELLSIFKALRAFARFLPHKTVLIQTDNVVAMYYINKQGGTGSRKLMTLSMDIWLWCIARHITLSAVHLPGAQNTLADSLSRMTTSAHEWRLDPKILKSVFDDWGWPALDLFASPSNAQLPRFGARLPPNSTLGCLGDAFLLDWTLEPVYLFPPFPLISRVIERLYLTPTSAILIAPAWPRQPWYPTLLRMCADPPRTLPTLPHLLSSQKGQVLHPDVPSLHLTAWRILP</sequence>
<dbReference type="InterPro" id="IPR052055">
    <property type="entry name" value="Hepadnavirus_pol/RT"/>
</dbReference>
<dbReference type="PANTHER" id="PTHR33050">
    <property type="entry name" value="REVERSE TRANSCRIPTASE DOMAIN-CONTAINING PROTEIN"/>
    <property type="match status" value="1"/>
</dbReference>
<protein>
    <recommendedName>
        <fullName evidence="2">ribonuclease H</fullName>
        <ecNumber evidence="2">3.1.26.4</ecNumber>
    </recommendedName>
</protein>
<dbReference type="PROSITE" id="PS50878">
    <property type="entry name" value="RT_POL"/>
    <property type="match status" value="1"/>
</dbReference>
<evidence type="ECO:0000259" key="3">
    <source>
        <dbReference type="PROSITE" id="PS50878"/>
    </source>
</evidence>
<dbReference type="InterPro" id="IPR000477">
    <property type="entry name" value="RT_dom"/>
</dbReference>